<sequence>MCSDIPEILQGVGWIAGVWESTNGSGKFPTISEFSYNDHIEFVLCGKQPVLAYTGSSSHPERGNPMHLERGFLRARADKSLSFMVAHNFGLTTIEEGSVNNGVITLKSTNIGRMADAKDPQVTQIERSFRLVDNNTLEQELSMATSTTPVLSKHLKATYKRKS</sequence>
<reference evidence="3" key="1">
    <citation type="submission" date="2022-07" db="EMBL/GenBank/DDBJ databases">
        <authorList>
            <person name="Trinca V."/>
            <person name="Uliana J.V.C."/>
            <person name="Torres T.T."/>
            <person name="Ward R.J."/>
            <person name="Monesi N."/>
        </authorList>
    </citation>
    <scope>NUCLEOTIDE SEQUENCE</scope>
    <source>
        <strain evidence="3">HSMRA1968</strain>
        <tissue evidence="3">Whole embryos</tissue>
    </source>
</reference>
<dbReference type="AlphaFoldDB" id="A0A9Q0MP71"/>
<dbReference type="OrthoDB" id="58529at2759"/>
<dbReference type="InterPro" id="IPR012674">
    <property type="entry name" value="Calycin"/>
</dbReference>
<feature type="domain" description="THAP4-like heme-binding" evidence="2">
    <location>
        <begin position="10"/>
        <end position="161"/>
    </location>
</feature>
<dbReference type="Pfam" id="PF08768">
    <property type="entry name" value="THAP4_heme-bd"/>
    <property type="match status" value="1"/>
</dbReference>
<proteinExistence type="predicted"/>
<evidence type="ECO:0000259" key="2">
    <source>
        <dbReference type="Pfam" id="PF08768"/>
    </source>
</evidence>
<dbReference type="PANTHER" id="PTHR15854:SF4">
    <property type="entry name" value="PEROXYNITRITE ISOMERASE THAP4"/>
    <property type="match status" value="1"/>
</dbReference>
<dbReference type="InterPro" id="IPR045165">
    <property type="entry name" value="Nitrobindin"/>
</dbReference>
<evidence type="ECO:0000313" key="3">
    <source>
        <dbReference type="EMBL" id="KAJ6634665.1"/>
    </source>
</evidence>
<keyword evidence="4" id="KW-1185">Reference proteome</keyword>
<name>A0A9Q0MP71_9DIPT</name>
<dbReference type="SUPFAM" id="SSF50814">
    <property type="entry name" value="Lipocalins"/>
    <property type="match status" value="1"/>
</dbReference>
<evidence type="ECO:0000256" key="1">
    <source>
        <dbReference type="ARBA" id="ARBA00036993"/>
    </source>
</evidence>
<dbReference type="Proteomes" id="UP001151699">
    <property type="component" value="Chromosome C"/>
</dbReference>
<dbReference type="EMBL" id="WJQU01000004">
    <property type="protein sequence ID" value="KAJ6634665.1"/>
    <property type="molecule type" value="Genomic_DNA"/>
</dbReference>
<protein>
    <submittedName>
        <fullName evidence="3">Peroxynitrite isomerase THAP4</fullName>
    </submittedName>
</protein>
<dbReference type="CDD" id="cd07828">
    <property type="entry name" value="lipocalin_heme-bd-THAP4-like"/>
    <property type="match status" value="1"/>
</dbReference>
<dbReference type="Gene3D" id="2.40.128.20">
    <property type="match status" value="1"/>
</dbReference>
<dbReference type="InterPro" id="IPR014878">
    <property type="entry name" value="THAP4-like_heme-bd"/>
</dbReference>
<evidence type="ECO:0000313" key="4">
    <source>
        <dbReference type="Proteomes" id="UP001151699"/>
    </source>
</evidence>
<keyword evidence="3" id="KW-0413">Isomerase</keyword>
<gene>
    <name evidence="3" type="primary">Thap4</name>
    <name evidence="3" type="ORF">Bhyg_13242</name>
</gene>
<organism evidence="3 4">
    <name type="scientific">Pseudolycoriella hygida</name>
    <dbReference type="NCBI Taxonomy" id="35572"/>
    <lineage>
        <taxon>Eukaryota</taxon>
        <taxon>Metazoa</taxon>
        <taxon>Ecdysozoa</taxon>
        <taxon>Arthropoda</taxon>
        <taxon>Hexapoda</taxon>
        <taxon>Insecta</taxon>
        <taxon>Pterygota</taxon>
        <taxon>Neoptera</taxon>
        <taxon>Endopterygota</taxon>
        <taxon>Diptera</taxon>
        <taxon>Nematocera</taxon>
        <taxon>Sciaroidea</taxon>
        <taxon>Sciaridae</taxon>
        <taxon>Pseudolycoriella</taxon>
    </lineage>
</organism>
<comment type="caution">
    <text evidence="3">The sequence shown here is derived from an EMBL/GenBank/DDBJ whole genome shotgun (WGS) entry which is preliminary data.</text>
</comment>
<comment type="catalytic activity">
    <reaction evidence="1">
        <text>peroxynitrite = nitrate</text>
        <dbReference type="Rhea" id="RHEA:63116"/>
        <dbReference type="ChEBI" id="CHEBI:17632"/>
        <dbReference type="ChEBI" id="CHEBI:25941"/>
    </reaction>
    <physiologicalReaction direction="left-to-right" evidence="1">
        <dbReference type="Rhea" id="RHEA:63117"/>
    </physiologicalReaction>
</comment>
<dbReference type="GO" id="GO:0016853">
    <property type="term" value="F:isomerase activity"/>
    <property type="evidence" value="ECO:0007669"/>
    <property type="project" value="UniProtKB-KW"/>
</dbReference>
<accession>A0A9Q0MP71</accession>
<dbReference type="PANTHER" id="PTHR15854">
    <property type="entry name" value="THAP4 PROTEIN"/>
    <property type="match status" value="1"/>
</dbReference>